<sequence>MRIQYLGTAAAEGFPALFCRCDACRNALAAAGKNIRTRSSVLINNHLLIDLSPDILMQKLNLRLDLAAADALFITHSHSDHLDGAELTRRSTIHYCHIPDEKPLRVYGNDTAIRLIENAFFTEFKTETDPSLELHRICPGQAVRCGELTVTAVPAVHDPGEECLIYVIEEEGGQSLLYANDTALPPEETFAAIAGYLAGKQLDYVSMDCTHGPKPGSASHMGIAENRIFRDRLIACGACGSSARFIATHFGHNGGALHGELETLLGKHGIYPAWDGFIPE</sequence>
<feature type="domain" description="Metallo-beta-lactamase" evidence="1">
    <location>
        <begin position="37"/>
        <end position="220"/>
    </location>
</feature>
<reference evidence="2" key="1">
    <citation type="submission" date="2021-01" db="EMBL/GenBank/DDBJ databases">
        <title>Description of Breznakiella homolactica.</title>
        <authorList>
            <person name="Song Y."/>
            <person name="Brune A."/>
        </authorList>
    </citation>
    <scope>NUCLEOTIDE SEQUENCE</scope>
    <source>
        <strain evidence="2">RmG30</strain>
    </source>
</reference>
<dbReference type="AlphaFoldDB" id="A0A7T8BBK0"/>
<dbReference type="KEGG" id="bhc:JFL75_20630"/>
<dbReference type="InterPro" id="IPR036866">
    <property type="entry name" value="RibonucZ/Hydroxyglut_hydro"/>
</dbReference>
<dbReference type="Proteomes" id="UP000595917">
    <property type="component" value="Chromosome"/>
</dbReference>
<proteinExistence type="predicted"/>
<evidence type="ECO:0000259" key="1">
    <source>
        <dbReference type="SMART" id="SM00849"/>
    </source>
</evidence>
<gene>
    <name evidence="2" type="ORF">JFL75_20630</name>
</gene>
<evidence type="ECO:0000313" key="3">
    <source>
        <dbReference type="Proteomes" id="UP000595917"/>
    </source>
</evidence>
<accession>A0A7T8BBK0</accession>
<name>A0A7T8BBK0_9SPIR</name>
<dbReference type="SMART" id="SM00849">
    <property type="entry name" value="Lactamase_B"/>
    <property type="match status" value="1"/>
</dbReference>
<organism evidence="2 3">
    <name type="scientific">Breznakiella homolactica</name>
    <dbReference type="NCBI Taxonomy" id="2798577"/>
    <lineage>
        <taxon>Bacteria</taxon>
        <taxon>Pseudomonadati</taxon>
        <taxon>Spirochaetota</taxon>
        <taxon>Spirochaetia</taxon>
        <taxon>Spirochaetales</taxon>
        <taxon>Breznakiellaceae</taxon>
        <taxon>Breznakiella</taxon>
    </lineage>
</organism>
<dbReference type="Pfam" id="PF12706">
    <property type="entry name" value="Lactamase_B_2"/>
    <property type="match status" value="1"/>
</dbReference>
<dbReference type="PANTHER" id="PTHR42663">
    <property type="entry name" value="HYDROLASE C777.06C-RELATED-RELATED"/>
    <property type="match status" value="1"/>
</dbReference>
<dbReference type="EMBL" id="CP067089">
    <property type="protein sequence ID" value="QQO09303.1"/>
    <property type="molecule type" value="Genomic_DNA"/>
</dbReference>
<dbReference type="Gene3D" id="3.60.15.10">
    <property type="entry name" value="Ribonuclease Z/Hydroxyacylglutathione hydrolase-like"/>
    <property type="match status" value="1"/>
</dbReference>
<dbReference type="PANTHER" id="PTHR42663:SF6">
    <property type="entry name" value="HYDROLASE C777.06C-RELATED"/>
    <property type="match status" value="1"/>
</dbReference>
<evidence type="ECO:0000313" key="2">
    <source>
        <dbReference type="EMBL" id="QQO09303.1"/>
    </source>
</evidence>
<dbReference type="SUPFAM" id="SSF56281">
    <property type="entry name" value="Metallo-hydrolase/oxidoreductase"/>
    <property type="match status" value="1"/>
</dbReference>
<protein>
    <submittedName>
        <fullName evidence="2">MBL fold metallo-hydrolase</fullName>
    </submittedName>
</protein>
<keyword evidence="3" id="KW-1185">Reference proteome</keyword>
<dbReference type="RefSeq" id="WP_215626609.1">
    <property type="nucleotide sequence ID" value="NZ_CP067089.2"/>
</dbReference>
<dbReference type="InterPro" id="IPR001279">
    <property type="entry name" value="Metallo-B-lactamas"/>
</dbReference>